<evidence type="ECO:0000313" key="8">
    <source>
        <dbReference type="Proteomes" id="UP001143981"/>
    </source>
</evidence>
<dbReference type="InterPro" id="IPR029061">
    <property type="entry name" value="THDP-binding"/>
</dbReference>
<sequence>MDANANGHRTRRPQGKLEVVNSNLCEEAVVGFEYGVSIEDPFTLPIWEAQFGDFFNNSQTIIDGYVASGETKWGQQNSLVLLLPHGFDGGGPDHSSSRIERHLQLSNDPVGGYACAAPNIYVAYPSTPAQFFHLLRRQMKRNFRKPLVVAGPKTLLRLASATSSLCEMGPGTRFEPVLDDPSINDLLSVKRVMMVTGKVYYELEKMRSEHPLGAHVAIVRVEELSPFPQRELFDVVSQYVNATDFVWVQEEPRNAGAYAFAAPRIQRLLPGHAELRYVGRSEHAAVCSGVEIQQVAEQAQLIREAFDGLRGLVADLVIDTISRQQQQPIKPAPPPQQKQQLDAQQQQRSLEKQGAAVVHPASVSHRWSSRPIYASAQSSER</sequence>
<gene>
    <name evidence="7" type="ORF">LPJ61_001498</name>
</gene>
<reference evidence="7" key="1">
    <citation type="submission" date="2022-07" db="EMBL/GenBank/DDBJ databases">
        <title>Phylogenomic reconstructions and comparative analyses of Kickxellomycotina fungi.</title>
        <authorList>
            <person name="Reynolds N.K."/>
            <person name="Stajich J.E."/>
            <person name="Barry K."/>
            <person name="Grigoriev I.V."/>
            <person name="Crous P."/>
            <person name="Smith M.E."/>
        </authorList>
    </citation>
    <scope>NUCLEOTIDE SEQUENCE</scope>
    <source>
        <strain evidence="7">BCRC 34381</strain>
    </source>
</reference>
<dbReference type="SMART" id="SM00861">
    <property type="entry name" value="Transket_pyr"/>
    <property type="match status" value="1"/>
</dbReference>
<organism evidence="7 8">
    <name type="scientific">Coemansia biformis</name>
    <dbReference type="NCBI Taxonomy" id="1286918"/>
    <lineage>
        <taxon>Eukaryota</taxon>
        <taxon>Fungi</taxon>
        <taxon>Fungi incertae sedis</taxon>
        <taxon>Zoopagomycota</taxon>
        <taxon>Kickxellomycotina</taxon>
        <taxon>Kickxellomycetes</taxon>
        <taxon>Kickxellales</taxon>
        <taxon>Kickxellaceae</taxon>
        <taxon>Coemansia</taxon>
    </lineage>
</organism>
<dbReference type="InterPro" id="IPR031717">
    <property type="entry name" value="ODO-1/KGD_C"/>
</dbReference>
<feature type="compositionally biased region" description="Low complexity" evidence="5">
    <location>
        <begin position="337"/>
        <end position="347"/>
    </location>
</feature>
<dbReference type="InterPro" id="IPR011603">
    <property type="entry name" value="2oxoglutarate_DH_E1"/>
</dbReference>
<name>A0A9W7YGT1_9FUNG</name>
<evidence type="ECO:0000259" key="6">
    <source>
        <dbReference type="SMART" id="SM00861"/>
    </source>
</evidence>
<dbReference type="InterPro" id="IPR005475">
    <property type="entry name" value="Transketolase-like_Pyr-bd"/>
</dbReference>
<dbReference type="GO" id="GO:0006091">
    <property type="term" value="P:generation of precursor metabolites and energy"/>
    <property type="evidence" value="ECO:0007669"/>
    <property type="project" value="UniProtKB-ARBA"/>
</dbReference>
<keyword evidence="8" id="KW-1185">Reference proteome</keyword>
<comment type="similarity">
    <text evidence="2">Belongs to the alpha-ketoglutarate dehydrogenase family.</text>
</comment>
<protein>
    <recommendedName>
        <fullName evidence="6">Transketolase-like pyrimidine-binding domain-containing protein</fullName>
    </recommendedName>
</protein>
<dbReference type="PANTHER" id="PTHR23152">
    <property type="entry name" value="2-OXOGLUTARATE DEHYDROGENASE"/>
    <property type="match status" value="1"/>
</dbReference>
<dbReference type="Gene3D" id="3.40.50.11610">
    <property type="entry name" value="Multifunctional 2-oxoglutarate metabolism enzyme, C-terminal domain"/>
    <property type="match status" value="1"/>
</dbReference>
<evidence type="ECO:0000256" key="2">
    <source>
        <dbReference type="ARBA" id="ARBA00006936"/>
    </source>
</evidence>
<comment type="caution">
    <text evidence="7">The sequence shown here is derived from an EMBL/GenBank/DDBJ whole genome shotgun (WGS) entry which is preliminary data.</text>
</comment>
<dbReference type="Pfam" id="PF16870">
    <property type="entry name" value="OxoGdeHyase_C"/>
    <property type="match status" value="1"/>
</dbReference>
<dbReference type="Gene3D" id="3.40.50.12470">
    <property type="match status" value="1"/>
</dbReference>
<keyword evidence="4" id="KW-0786">Thiamine pyrophosphate</keyword>
<feature type="region of interest" description="Disordered" evidence="5">
    <location>
        <begin position="324"/>
        <end position="381"/>
    </location>
</feature>
<comment type="cofactor">
    <cofactor evidence="1">
        <name>thiamine diphosphate</name>
        <dbReference type="ChEBI" id="CHEBI:58937"/>
    </cofactor>
</comment>
<dbReference type="Pfam" id="PF02779">
    <property type="entry name" value="Transket_pyr"/>
    <property type="match status" value="1"/>
</dbReference>
<dbReference type="GO" id="GO:0016624">
    <property type="term" value="F:oxidoreductase activity, acting on the aldehyde or oxo group of donors, disulfide as acceptor"/>
    <property type="evidence" value="ECO:0007669"/>
    <property type="project" value="InterPro"/>
</dbReference>
<evidence type="ECO:0000256" key="3">
    <source>
        <dbReference type="ARBA" id="ARBA00023002"/>
    </source>
</evidence>
<evidence type="ECO:0000313" key="7">
    <source>
        <dbReference type="EMBL" id="KAJ1733572.1"/>
    </source>
</evidence>
<proteinExistence type="inferred from homology"/>
<dbReference type="PANTHER" id="PTHR23152:SF4">
    <property type="entry name" value="2-OXOADIPATE DEHYDROGENASE COMPLEX COMPONENT E1"/>
    <property type="match status" value="1"/>
</dbReference>
<dbReference type="OrthoDB" id="413077at2759"/>
<evidence type="ECO:0000256" key="5">
    <source>
        <dbReference type="SAM" id="MobiDB-lite"/>
    </source>
</evidence>
<dbReference type="Proteomes" id="UP001143981">
    <property type="component" value="Unassembled WGS sequence"/>
</dbReference>
<dbReference type="AlphaFoldDB" id="A0A9W7YGT1"/>
<keyword evidence="3" id="KW-0560">Oxidoreductase</keyword>
<dbReference type="SUPFAM" id="SSF52518">
    <property type="entry name" value="Thiamin diphosphate-binding fold (THDP-binding)"/>
    <property type="match status" value="1"/>
</dbReference>
<accession>A0A9W7YGT1</accession>
<dbReference type="EMBL" id="JANBOI010000130">
    <property type="protein sequence ID" value="KAJ1733572.1"/>
    <property type="molecule type" value="Genomic_DNA"/>
</dbReference>
<dbReference type="GO" id="GO:0030976">
    <property type="term" value="F:thiamine pyrophosphate binding"/>
    <property type="evidence" value="ECO:0007669"/>
    <property type="project" value="InterPro"/>
</dbReference>
<feature type="domain" description="Transketolase-like pyrimidine-binding" evidence="6">
    <location>
        <begin position="1"/>
        <end position="158"/>
    </location>
</feature>
<evidence type="ECO:0000256" key="1">
    <source>
        <dbReference type="ARBA" id="ARBA00001964"/>
    </source>
</evidence>
<evidence type="ECO:0000256" key="4">
    <source>
        <dbReference type="ARBA" id="ARBA00023052"/>
    </source>
</evidence>
<dbReference type="InterPro" id="IPR042179">
    <property type="entry name" value="KGD_C_sf"/>
</dbReference>